<name>A0A8J2VIU4_9RHOB</name>
<keyword evidence="2" id="KW-0560">Oxidoreductase</keyword>
<evidence type="ECO:0000256" key="2">
    <source>
        <dbReference type="ARBA" id="ARBA00023002"/>
    </source>
</evidence>
<dbReference type="EMBL" id="BMCP01000001">
    <property type="protein sequence ID" value="GGE27619.1"/>
    <property type="molecule type" value="Genomic_DNA"/>
</dbReference>
<organism evidence="4 5">
    <name type="scientific">Agaricicola taiwanensis</name>
    <dbReference type="NCBI Taxonomy" id="591372"/>
    <lineage>
        <taxon>Bacteria</taxon>
        <taxon>Pseudomonadati</taxon>
        <taxon>Pseudomonadota</taxon>
        <taxon>Alphaproteobacteria</taxon>
        <taxon>Rhodobacterales</taxon>
        <taxon>Paracoccaceae</taxon>
        <taxon>Agaricicola</taxon>
    </lineage>
</organism>
<accession>A0A8J2VIU4</accession>
<comment type="caution">
    <text evidence="4">The sequence shown here is derived from an EMBL/GenBank/DDBJ whole genome shotgun (WGS) entry which is preliminary data.</text>
</comment>
<protein>
    <submittedName>
        <fullName evidence="4">3-isopropylmalate dehydrogenase</fullName>
    </submittedName>
</protein>
<dbReference type="GO" id="GO:0000287">
    <property type="term" value="F:magnesium ion binding"/>
    <property type="evidence" value="ECO:0007669"/>
    <property type="project" value="InterPro"/>
</dbReference>
<reference evidence="4" key="1">
    <citation type="journal article" date="2014" name="Int. J. Syst. Evol. Microbiol.">
        <title>Complete genome sequence of Corynebacterium casei LMG S-19264T (=DSM 44701T), isolated from a smear-ripened cheese.</title>
        <authorList>
            <consortium name="US DOE Joint Genome Institute (JGI-PGF)"/>
            <person name="Walter F."/>
            <person name="Albersmeier A."/>
            <person name="Kalinowski J."/>
            <person name="Ruckert C."/>
        </authorList>
    </citation>
    <scope>NUCLEOTIDE SEQUENCE</scope>
    <source>
        <strain evidence="4">CCM 7684</strain>
    </source>
</reference>
<dbReference type="GO" id="GO:0006102">
    <property type="term" value="P:isocitrate metabolic process"/>
    <property type="evidence" value="ECO:0007669"/>
    <property type="project" value="TreeGrafter"/>
</dbReference>
<evidence type="ECO:0000256" key="1">
    <source>
        <dbReference type="ARBA" id="ARBA00007769"/>
    </source>
</evidence>
<dbReference type="GO" id="GO:0006099">
    <property type="term" value="P:tricarboxylic acid cycle"/>
    <property type="evidence" value="ECO:0007669"/>
    <property type="project" value="TreeGrafter"/>
</dbReference>
<dbReference type="SUPFAM" id="SSF53659">
    <property type="entry name" value="Isocitrate/Isopropylmalate dehydrogenase-like"/>
    <property type="match status" value="1"/>
</dbReference>
<evidence type="ECO:0000313" key="4">
    <source>
        <dbReference type="EMBL" id="GGE27619.1"/>
    </source>
</evidence>
<dbReference type="InterPro" id="IPR024084">
    <property type="entry name" value="IsoPropMal-DH-like_dom"/>
</dbReference>
<dbReference type="PROSITE" id="PS00470">
    <property type="entry name" value="IDH_IMDH"/>
    <property type="match status" value="1"/>
</dbReference>
<dbReference type="Proteomes" id="UP000602745">
    <property type="component" value="Unassembled WGS sequence"/>
</dbReference>
<sequence>MDIIILEGDGIGPEIVAATRLCLDALNKRHELGAVIRDEDIGFKSLKVRGTTLADEVVEEARKADGIILGPVSTADYPPRDKGGINPSAGLRLGLDLYANMRPSYVRPGVPSLVPAMDLLIARENTEGFYADRNMVGGTSSELMPTPDVALAMRKITRHNSERIARAGFQAAMTRRKKVTIVHKGNVMKKTDGLFIEACRDVGKDFPEVAVNDVIVDAMTSHLVRDASRYDVIVTTNMFGDILSNLASELAGGLGLAESLNHGDHNGMAQASHGSAPDIAGRNIANPTSLILSMAMLLDWLATRHGRQNYREAADELRAAVQLRLADPASRTPDLGGTGSTESFARDVVETIQSGRAKAA</sequence>
<dbReference type="PANTHER" id="PTHR11835">
    <property type="entry name" value="DECARBOXYLATING DEHYDROGENASES-ISOCITRATE, ISOPROPYLMALATE, TARTRATE"/>
    <property type="match status" value="1"/>
</dbReference>
<proteinExistence type="inferred from homology"/>
<dbReference type="GO" id="GO:0004449">
    <property type="term" value="F:isocitrate dehydrogenase (NAD+) activity"/>
    <property type="evidence" value="ECO:0007669"/>
    <property type="project" value="TreeGrafter"/>
</dbReference>
<dbReference type="GO" id="GO:0051287">
    <property type="term" value="F:NAD binding"/>
    <property type="evidence" value="ECO:0007669"/>
    <property type="project" value="InterPro"/>
</dbReference>
<feature type="domain" description="Isopropylmalate dehydrogenase-like" evidence="3">
    <location>
        <begin position="2"/>
        <end position="348"/>
    </location>
</feature>
<keyword evidence="5" id="KW-1185">Reference proteome</keyword>
<gene>
    <name evidence="4" type="ORF">GCM10007276_00990</name>
</gene>
<dbReference type="SMART" id="SM01329">
    <property type="entry name" value="Iso_dh"/>
    <property type="match status" value="1"/>
</dbReference>
<dbReference type="Gene3D" id="3.40.718.10">
    <property type="entry name" value="Isopropylmalate Dehydrogenase"/>
    <property type="match status" value="1"/>
</dbReference>
<dbReference type="Pfam" id="PF00180">
    <property type="entry name" value="Iso_dh"/>
    <property type="match status" value="1"/>
</dbReference>
<dbReference type="InterPro" id="IPR019818">
    <property type="entry name" value="IsoCit/isopropylmalate_DH_CS"/>
</dbReference>
<evidence type="ECO:0000259" key="3">
    <source>
        <dbReference type="SMART" id="SM01329"/>
    </source>
</evidence>
<dbReference type="RefSeq" id="WP_188407723.1">
    <property type="nucleotide sequence ID" value="NZ_BMCP01000001.1"/>
</dbReference>
<dbReference type="AlphaFoldDB" id="A0A8J2VIU4"/>
<reference evidence="4" key="2">
    <citation type="submission" date="2020-09" db="EMBL/GenBank/DDBJ databases">
        <authorList>
            <person name="Sun Q."/>
            <person name="Sedlacek I."/>
        </authorList>
    </citation>
    <scope>NUCLEOTIDE SEQUENCE</scope>
    <source>
        <strain evidence="4">CCM 7684</strain>
    </source>
</reference>
<dbReference type="PANTHER" id="PTHR11835:SF34">
    <property type="entry name" value="ISOCITRATE DEHYDROGENASE [NAD] SUBUNIT ALPHA, MITOCHONDRIAL"/>
    <property type="match status" value="1"/>
</dbReference>
<comment type="similarity">
    <text evidence="1">Belongs to the isocitrate and isopropylmalate dehydrogenases family.</text>
</comment>
<evidence type="ECO:0000313" key="5">
    <source>
        <dbReference type="Proteomes" id="UP000602745"/>
    </source>
</evidence>